<evidence type="ECO:0008006" key="3">
    <source>
        <dbReference type="Google" id="ProtNLM"/>
    </source>
</evidence>
<proteinExistence type="predicted"/>
<dbReference type="InterPro" id="IPR011856">
    <property type="entry name" value="tRNA_endonuc-like_dom_sf"/>
</dbReference>
<reference evidence="1 2" key="1">
    <citation type="submission" date="2024-02" db="EMBL/GenBank/DDBJ databases">
        <title>Roseibium algae sp. nov., isolated from marine alga (Grateloupia sp.), showing potential in myo-inositol conversion.</title>
        <authorList>
            <person name="Wang Y."/>
        </authorList>
    </citation>
    <scope>NUCLEOTIDE SEQUENCE [LARGE SCALE GENOMIC DNA]</scope>
    <source>
        <strain evidence="1 2">H3510</strain>
    </source>
</reference>
<accession>A0ABU8TFB5</accession>
<keyword evidence="2" id="KW-1185">Reference proteome</keyword>
<dbReference type="EMBL" id="JBAKIA010000001">
    <property type="protein sequence ID" value="MEJ8472852.1"/>
    <property type="molecule type" value="Genomic_DNA"/>
</dbReference>
<protein>
    <recommendedName>
        <fullName evidence="3">DUF91 domain-containing protein</fullName>
    </recommendedName>
</protein>
<gene>
    <name evidence="1" type="ORF">V6575_02025</name>
</gene>
<sequence>MSELFQIEDGALRQAARSKLANEALIEGWVKDNPRLVGINGIIIGQQVTIENRGRIDLLAMNKEGDLIVIELKRDRTPRDIIAQVLDYASWVASQTTRDIHVLCLKQNGRSLEEVYRERFSTSPPDTLNAAHQMMVVASSMDETTKRIIEYLSEEHGVGINVFFFNIFEQGGTQFLTTDTLLQQEEVTERATRKTRAPWSGYWYLTAGAEGDVAWEDLRQHGYVVASGGKWYSDGLARLSMGDKVFFYQKNAGYLGFGIITSEMQPASDYALEDGRNLTDAVPRPYFSEFGDDPEKRAYVIGVDWKKTFDREEAKTFAGIFANQNIACKIYDEKTVDFLTREFGVSQFEEENK</sequence>
<evidence type="ECO:0000313" key="2">
    <source>
        <dbReference type="Proteomes" id="UP001385499"/>
    </source>
</evidence>
<comment type="caution">
    <text evidence="1">The sequence shown here is derived from an EMBL/GenBank/DDBJ whole genome shotgun (WGS) entry which is preliminary data.</text>
</comment>
<organism evidence="1 2">
    <name type="scientific">Roseibium algae</name>
    <dbReference type="NCBI Taxonomy" id="3123038"/>
    <lineage>
        <taxon>Bacteria</taxon>
        <taxon>Pseudomonadati</taxon>
        <taxon>Pseudomonadota</taxon>
        <taxon>Alphaproteobacteria</taxon>
        <taxon>Hyphomicrobiales</taxon>
        <taxon>Stappiaceae</taxon>
        <taxon>Roseibium</taxon>
    </lineage>
</organism>
<evidence type="ECO:0000313" key="1">
    <source>
        <dbReference type="EMBL" id="MEJ8472852.1"/>
    </source>
</evidence>
<dbReference type="RefSeq" id="WP_340272339.1">
    <property type="nucleotide sequence ID" value="NZ_JBAKIA010000001.1"/>
</dbReference>
<dbReference type="Gene3D" id="3.40.1350.10">
    <property type="match status" value="1"/>
</dbReference>
<dbReference type="Proteomes" id="UP001385499">
    <property type="component" value="Unassembled WGS sequence"/>
</dbReference>
<name>A0ABU8TFB5_9HYPH</name>